<dbReference type="Pfam" id="PF00072">
    <property type="entry name" value="Response_reg"/>
    <property type="match status" value="1"/>
</dbReference>
<dbReference type="CDD" id="cd17557">
    <property type="entry name" value="REC_Rcp-like"/>
    <property type="match status" value="1"/>
</dbReference>
<dbReference type="PANTHER" id="PTHR44520:SF2">
    <property type="entry name" value="RESPONSE REGULATOR RCP1"/>
    <property type="match status" value="1"/>
</dbReference>
<dbReference type="InterPro" id="IPR001789">
    <property type="entry name" value="Sig_transdc_resp-reg_receiver"/>
</dbReference>
<feature type="modified residue" description="4-aspartylphosphate" evidence="1">
    <location>
        <position position="76"/>
    </location>
</feature>
<protein>
    <submittedName>
        <fullName evidence="3">Response regulator</fullName>
    </submittedName>
</protein>
<proteinExistence type="predicted"/>
<evidence type="ECO:0000313" key="3">
    <source>
        <dbReference type="EMBL" id="MDN3566409.1"/>
    </source>
</evidence>
<dbReference type="Gene3D" id="3.40.50.2300">
    <property type="match status" value="1"/>
</dbReference>
<feature type="domain" description="Response regulatory" evidence="2">
    <location>
        <begin position="14"/>
        <end position="143"/>
    </location>
</feature>
<evidence type="ECO:0000313" key="4">
    <source>
        <dbReference type="Proteomes" id="UP001529369"/>
    </source>
</evidence>
<dbReference type="PANTHER" id="PTHR44520">
    <property type="entry name" value="RESPONSE REGULATOR RCP1-RELATED"/>
    <property type="match status" value="1"/>
</dbReference>
<dbReference type="EMBL" id="JAUFPN010000172">
    <property type="protein sequence ID" value="MDN3566409.1"/>
    <property type="molecule type" value="Genomic_DNA"/>
</dbReference>
<dbReference type="SUPFAM" id="SSF52172">
    <property type="entry name" value="CheY-like"/>
    <property type="match status" value="1"/>
</dbReference>
<organism evidence="3 4">
    <name type="scientific">Paeniroseomonas aquatica</name>
    <dbReference type="NCBI Taxonomy" id="373043"/>
    <lineage>
        <taxon>Bacteria</taxon>
        <taxon>Pseudomonadati</taxon>
        <taxon>Pseudomonadota</taxon>
        <taxon>Alphaproteobacteria</taxon>
        <taxon>Acetobacterales</taxon>
        <taxon>Acetobacteraceae</taxon>
        <taxon>Paeniroseomonas</taxon>
    </lineage>
</organism>
<evidence type="ECO:0000259" key="2">
    <source>
        <dbReference type="PROSITE" id="PS50110"/>
    </source>
</evidence>
<reference evidence="4" key="1">
    <citation type="journal article" date="2019" name="Int. J. Syst. Evol. Microbiol.">
        <title>The Global Catalogue of Microorganisms (GCM) 10K type strain sequencing project: providing services to taxonomists for standard genome sequencing and annotation.</title>
        <authorList>
            <consortium name="The Broad Institute Genomics Platform"/>
            <consortium name="The Broad Institute Genome Sequencing Center for Infectious Disease"/>
            <person name="Wu L."/>
            <person name="Ma J."/>
        </authorList>
    </citation>
    <scope>NUCLEOTIDE SEQUENCE [LARGE SCALE GENOMIC DNA]</scope>
    <source>
        <strain evidence="4">CECT 7131</strain>
    </source>
</reference>
<dbReference type="InterPro" id="IPR011006">
    <property type="entry name" value="CheY-like_superfamily"/>
</dbReference>
<name>A0ABT8A9C8_9PROT</name>
<dbReference type="InterPro" id="IPR052893">
    <property type="entry name" value="TCS_response_regulator"/>
</dbReference>
<evidence type="ECO:0000256" key="1">
    <source>
        <dbReference type="PROSITE-ProRule" id="PRU00169"/>
    </source>
</evidence>
<comment type="caution">
    <text evidence="3">The sequence shown here is derived from an EMBL/GenBank/DDBJ whole genome shotgun (WGS) entry which is preliminary data.</text>
</comment>
<keyword evidence="1" id="KW-0597">Phosphoprotein</keyword>
<dbReference type="PROSITE" id="PS50110">
    <property type="entry name" value="RESPONSE_REGULATORY"/>
    <property type="match status" value="1"/>
</dbReference>
<sequence length="157" mass="17210">MMLALPGQEPALPVVLLAEDSAHDRLILEEVFQEAGIAAQLRFVEDGEELLDYLKQRGAYAAGASVAPWPAVVLLDINMPKVNGHEAVRAIRADPLLRDLPVVALSTSDSPKQIALAYSLGVNSFLTKPARFASFVELMRMFGNYWLQGVRLPPQRS</sequence>
<dbReference type="RefSeq" id="WP_290318330.1">
    <property type="nucleotide sequence ID" value="NZ_JAUFPN010000172.1"/>
</dbReference>
<gene>
    <name evidence="3" type="ORF">QWZ14_18715</name>
</gene>
<keyword evidence="4" id="KW-1185">Reference proteome</keyword>
<dbReference type="SMART" id="SM00448">
    <property type="entry name" value="REC"/>
    <property type="match status" value="1"/>
</dbReference>
<dbReference type="Proteomes" id="UP001529369">
    <property type="component" value="Unassembled WGS sequence"/>
</dbReference>
<accession>A0ABT8A9C8</accession>